<evidence type="ECO:0000256" key="1">
    <source>
        <dbReference type="SAM" id="Phobius"/>
    </source>
</evidence>
<dbReference type="EMBL" id="BAER01000044">
    <property type="protein sequence ID" value="GAC32740.1"/>
    <property type="molecule type" value="Genomic_DNA"/>
</dbReference>
<feature type="transmembrane region" description="Helical" evidence="1">
    <location>
        <begin position="17"/>
        <end position="38"/>
    </location>
</feature>
<sequence>MWIDPIHSENQHAKPTIYLVSVLPVTIASLMASLMAFAEGVARA</sequence>
<keyword evidence="1" id="KW-0472">Membrane</keyword>
<keyword evidence="3" id="KW-1185">Reference proteome</keyword>
<evidence type="ECO:0000313" key="3">
    <source>
        <dbReference type="Proteomes" id="UP000006322"/>
    </source>
</evidence>
<proteinExistence type="predicted"/>
<organism evidence="2 3">
    <name type="scientific">Paraglaciecola polaris LMG 21857</name>
    <dbReference type="NCBI Taxonomy" id="1129793"/>
    <lineage>
        <taxon>Bacteria</taxon>
        <taxon>Pseudomonadati</taxon>
        <taxon>Pseudomonadota</taxon>
        <taxon>Gammaproteobacteria</taxon>
        <taxon>Alteromonadales</taxon>
        <taxon>Alteromonadaceae</taxon>
        <taxon>Paraglaciecola</taxon>
    </lineage>
</organism>
<evidence type="ECO:0000313" key="2">
    <source>
        <dbReference type="EMBL" id="GAC32740.1"/>
    </source>
</evidence>
<reference evidence="3" key="1">
    <citation type="journal article" date="2014" name="Environ. Microbiol.">
        <title>Comparative genomics of the marine bacterial genus Glaciecola reveals the high degree of genomic diversity and genomic characteristic for cold adaptation.</title>
        <authorList>
            <person name="Qin Q.L."/>
            <person name="Xie B.B."/>
            <person name="Yu Y."/>
            <person name="Shu Y.L."/>
            <person name="Rong J.C."/>
            <person name="Zhang Y.J."/>
            <person name="Zhao D.L."/>
            <person name="Chen X.L."/>
            <person name="Zhang X.Y."/>
            <person name="Chen B."/>
            <person name="Zhou B.C."/>
            <person name="Zhang Y.Z."/>
        </authorList>
    </citation>
    <scope>NUCLEOTIDE SEQUENCE [LARGE SCALE GENOMIC DNA]</scope>
    <source>
        <strain evidence="3">LMG 21857</strain>
    </source>
</reference>
<comment type="caution">
    <text evidence="2">The sequence shown here is derived from an EMBL/GenBank/DDBJ whole genome shotgun (WGS) entry which is preliminary data.</text>
</comment>
<dbReference type="AlphaFoldDB" id="K7ABJ1"/>
<name>K7ABJ1_9ALTE</name>
<dbReference type="Proteomes" id="UP000006322">
    <property type="component" value="Unassembled WGS sequence"/>
</dbReference>
<gene>
    <name evidence="2" type="ORF">GPLA_1833</name>
</gene>
<protein>
    <submittedName>
        <fullName evidence="2">Uncharacterized protein</fullName>
    </submittedName>
</protein>
<accession>K7ABJ1</accession>
<keyword evidence="1" id="KW-1133">Transmembrane helix</keyword>
<keyword evidence="1" id="KW-0812">Transmembrane</keyword>